<feature type="compositionally biased region" description="Polar residues" evidence="7">
    <location>
        <begin position="229"/>
        <end position="238"/>
    </location>
</feature>
<protein>
    <recommendedName>
        <fullName evidence="9">BHLH domain-containing protein</fullName>
    </recommendedName>
</protein>
<dbReference type="Pfam" id="PF00010">
    <property type="entry name" value="HLH"/>
    <property type="match status" value="1"/>
</dbReference>
<dbReference type="SMART" id="SM00353">
    <property type="entry name" value="HLH"/>
    <property type="match status" value="1"/>
</dbReference>
<evidence type="ECO:0000256" key="1">
    <source>
        <dbReference type="ARBA" id="ARBA00004123"/>
    </source>
</evidence>
<organism evidence="10 11">
    <name type="scientific">Candidula unifasciata</name>
    <dbReference type="NCBI Taxonomy" id="100452"/>
    <lineage>
        <taxon>Eukaryota</taxon>
        <taxon>Metazoa</taxon>
        <taxon>Spiralia</taxon>
        <taxon>Lophotrochozoa</taxon>
        <taxon>Mollusca</taxon>
        <taxon>Gastropoda</taxon>
        <taxon>Heterobranchia</taxon>
        <taxon>Euthyneura</taxon>
        <taxon>Panpulmonata</taxon>
        <taxon>Eupulmonata</taxon>
        <taxon>Stylommatophora</taxon>
        <taxon>Helicina</taxon>
        <taxon>Helicoidea</taxon>
        <taxon>Geomitridae</taxon>
        <taxon>Candidula</taxon>
    </lineage>
</organism>
<keyword evidence="11" id="KW-1185">Reference proteome</keyword>
<feature type="region of interest" description="Disordered" evidence="7">
    <location>
        <begin position="1"/>
        <end position="33"/>
    </location>
</feature>
<comment type="caution">
    <text evidence="10">The sequence shown here is derived from an EMBL/GenBank/DDBJ whole genome shotgun (WGS) entry which is preliminary data.</text>
</comment>
<evidence type="ECO:0000259" key="9">
    <source>
        <dbReference type="PROSITE" id="PS50888"/>
    </source>
</evidence>
<feature type="region of interest" description="Disordered" evidence="7">
    <location>
        <begin position="124"/>
        <end position="147"/>
    </location>
</feature>
<evidence type="ECO:0000313" key="10">
    <source>
        <dbReference type="EMBL" id="CAG5133831.1"/>
    </source>
</evidence>
<gene>
    <name evidence="10" type="ORF">CUNI_LOCUS19389</name>
</gene>
<dbReference type="GO" id="GO:0005634">
    <property type="term" value="C:nucleus"/>
    <property type="evidence" value="ECO:0007669"/>
    <property type="project" value="UniProtKB-SubCell"/>
</dbReference>
<dbReference type="AlphaFoldDB" id="A0A8S4A641"/>
<feature type="compositionally biased region" description="Basic and acidic residues" evidence="7">
    <location>
        <begin position="1"/>
        <end position="30"/>
    </location>
</feature>
<evidence type="ECO:0000256" key="6">
    <source>
        <dbReference type="SAM" id="Coils"/>
    </source>
</evidence>
<evidence type="ECO:0000256" key="2">
    <source>
        <dbReference type="ARBA" id="ARBA00023015"/>
    </source>
</evidence>
<dbReference type="GO" id="GO:0000978">
    <property type="term" value="F:RNA polymerase II cis-regulatory region sequence-specific DNA binding"/>
    <property type="evidence" value="ECO:0007669"/>
    <property type="project" value="TreeGrafter"/>
</dbReference>
<dbReference type="OrthoDB" id="6120467at2759"/>
<dbReference type="Gene3D" id="4.10.280.10">
    <property type="entry name" value="Helix-loop-helix DNA-binding domain"/>
    <property type="match status" value="1"/>
</dbReference>
<comment type="subcellular location">
    <subcellularLocation>
        <location evidence="1">Nucleus</location>
    </subcellularLocation>
</comment>
<keyword evidence="6" id="KW-0175">Coiled coil</keyword>
<accession>A0A8S4A641</accession>
<evidence type="ECO:0000256" key="5">
    <source>
        <dbReference type="ARBA" id="ARBA00023242"/>
    </source>
</evidence>
<dbReference type="GO" id="GO:0000981">
    <property type="term" value="F:DNA-binding transcription factor activity, RNA polymerase II-specific"/>
    <property type="evidence" value="ECO:0007669"/>
    <property type="project" value="TreeGrafter"/>
</dbReference>
<feature type="region of interest" description="Disordered" evidence="7">
    <location>
        <begin position="229"/>
        <end position="250"/>
    </location>
</feature>
<dbReference type="PROSITE" id="PS50888">
    <property type="entry name" value="BHLH"/>
    <property type="match status" value="1"/>
</dbReference>
<evidence type="ECO:0000256" key="8">
    <source>
        <dbReference type="SAM" id="Phobius"/>
    </source>
</evidence>
<feature type="domain" description="BHLH" evidence="9">
    <location>
        <begin position="18"/>
        <end position="72"/>
    </location>
</feature>
<evidence type="ECO:0000256" key="4">
    <source>
        <dbReference type="ARBA" id="ARBA00023163"/>
    </source>
</evidence>
<dbReference type="InterPro" id="IPR036638">
    <property type="entry name" value="HLH_DNA-bd_sf"/>
</dbReference>
<keyword evidence="8" id="KW-1133">Transmembrane helix</keyword>
<dbReference type="PANTHER" id="PTHR11969">
    <property type="entry name" value="MAX DIMERIZATION, MAD"/>
    <property type="match status" value="1"/>
</dbReference>
<dbReference type="GO" id="GO:0046983">
    <property type="term" value="F:protein dimerization activity"/>
    <property type="evidence" value="ECO:0007669"/>
    <property type="project" value="InterPro"/>
</dbReference>
<feature type="compositionally biased region" description="Polar residues" evidence="7">
    <location>
        <begin position="359"/>
        <end position="379"/>
    </location>
</feature>
<feature type="transmembrane region" description="Helical" evidence="8">
    <location>
        <begin position="1051"/>
        <end position="1070"/>
    </location>
</feature>
<sequence length="1082" mass="112500">MSAAKDSREASKKPTSEAKRFLQNDQEKQRKEKIKTCIGEIAKELPPSADHLDRKPSTLSIVSQAKEYIKKLKEQNHAYENNLAAEQQQEELKRLRELQSEHVEKIKKLEETLKAFALEKVLKSKSGDDNSSAASTDRDSPTGRRRPKTINKLLEKERNDQLLASHSDLHSMDGTLSLHFGHHGNNSTIGGGSSNSSCLPPSSLVLPVPSSGISIMTVAPTILSVKSPSLGQTRNQQTSRSISTSSVVGSGTSSRISSSASLVSYLDVMGGDYGDNVNGLGNSLMDGAQTNLVYSTSTASSASSSVMSAGQGSVAGDIAGLQQQLQNSGGGGMMGSMQGADISIIHHQQQQQQQQQQQPLMSITQQQEGQGSTSALQTLASVATSSHMSGFSGGTLASGHQVGSTGGLMGLSVGLGGGLSAVSLAQFQQQQQQPSMMTLSHTDTGATLSQDRKQVLFNGQILTLTDSGLLSSHQQGDSDCQNNLQTNMCQQPGLSGGGLQQQGLQQGGINVGGILGHGGFSGGSLGPSGPGQASIIYTINEQGQLVPLQAPVNTLQQAQQGLEFMTGPGGSIITNFQNASGGGASLMPTSMQHQAQSNYLSQPPIMSIAGGQGSNQPFTILPQNASNSLQTQMIPGSSFLMAQQFPQQQQMLNLAGFGGLQVVNPFTGMIVNNLGNALNGATVKLVGNELKLIQPGDSSSGAQGPTHVMVDGSLIPISTNPQTIMPSPASLNTMGQKAQQLPLPGNSILQFDPMNPNAPPIIINGPTTSLHMGPQMLGLGPLYSPAMTGAPGILHMSSGGSLGSSIPFQLGSNNGLVVVSNMVTGTVTTNSVSACISSPSVSTASKGGKSLPTLAPALSQMSPTINSTVASNCGYQTILPSGASQQFIISGQKVVAAKLSAPSAVISKSAAQNRKRSPSAARASPIAAADISSQMVQQQILTASGTAMVQASSKYSPGADKTPKGKAAKHNNLQLLHHQQQQQEDDKRAASLQKKDLLAQATATAGILMDGDNVALNISSGSNMNLSGSSADRFLRFCEADSCLDSRLANLNYDICNIILIIFIIINAFITKISPAVCFNSS</sequence>
<feature type="region of interest" description="Disordered" evidence="7">
    <location>
        <begin position="346"/>
        <end position="379"/>
    </location>
</feature>
<feature type="coiled-coil region" evidence="6">
    <location>
        <begin position="62"/>
        <end position="115"/>
    </location>
</feature>
<dbReference type="EMBL" id="CAJHNH020006523">
    <property type="protein sequence ID" value="CAG5133831.1"/>
    <property type="molecule type" value="Genomic_DNA"/>
</dbReference>
<dbReference type="PANTHER" id="PTHR11969:SF54">
    <property type="entry name" value="MAD-LIKE PROTEIN 1"/>
    <property type="match status" value="1"/>
</dbReference>
<evidence type="ECO:0000313" key="11">
    <source>
        <dbReference type="Proteomes" id="UP000678393"/>
    </source>
</evidence>
<feature type="compositionally biased region" description="Low complexity" evidence="7">
    <location>
        <begin position="239"/>
        <end position="250"/>
    </location>
</feature>
<keyword evidence="8" id="KW-0472">Membrane</keyword>
<proteinExistence type="predicted"/>
<keyword evidence="8" id="KW-0812">Transmembrane</keyword>
<feature type="compositionally biased region" description="Low complexity" evidence="7">
    <location>
        <begin position="348"/>
        <end position="358"/>
    </location>
</feature>
<keyword evidence="3" id="KW-0238">DNA-binding</keyword>
<evidence type="ECO:0000256" key="3">
    <source>
        <dbReference type="ARBA" id="ARBA00023125"/>
    </source>
</evidence>
<evidence type="ECO:0000256" key="7">
    <source>
        <dbReference type="SAM" id="MobiDB-lite"/>
    </source>
</evidence>
<name>A0A8S4A641_9EUPU</name>
<keyword evidence="5" id="KW-0539">Nucleus</keyword>
<dbReference type="Proteomes" id="UP000678393">
    <property type="component" value="Unassembled WGS sequence"/>
</dbReference>
<keyword evidence="4" id="KW-0804">Transcription</keyword>
<dbReference type="SUPFAM" id="SSF47459">
    <property type="entry name" value="HLH, helix-loop-helix DNA-binding domain"/>
    <property type="match status" value="1"/>
</dbReference>
<dbReference type="InterPro" id="IPR011598">
    <property type="entry name" value="bHLH_dom"/>
</dbReference>
<reference evidence="10" key="1">
    <citation type="submission" date="2021-04" db="EMBL/GenBank/DDBJ databases">
        <authorList>
            <consortium name="Molecular Ecology Group"/>
        </authorList>
    </citation>
    <scope>NUCLEOTIDE SEQUENCE</scope>
</reference>
<keyword evidence="2" id="KW-0805">Transcription regulation</keyword>